<dbReference type="InParanoid" id="B9S6L8"/>
<accession>B9S6L8</accession>
<protein>
    <submittedName>
        <fullName evidence="1">Uncharacterized protein</fullName>
    </submittedName>
</protein>
<reference evidence="2" key="1">
    <citation type="journal article" date="2010" name="Nat. Biotechnol.">
        <title>Draft genome sequence of the oilseed species Ricinus communis.</title>
        <authorList>
            <person name="Chan A.P."/>
            <person name="Crabtree J."/>
            <person name="Zhao Q."/>
            <person name="Lorenzi H."/>
            <person name="Orvis J."/>
            <person name="Puiu D."/>
            <person name="Melake-Berhan A."/>
            <person name="Jones K.M."/>
            <person name="Redman J."/>
            <person name="Chen G."/>
            <person name="Cahoon E.B."/>
            <person name="Gedil M."/>
            <person name="Stanke M."/>
            <person name="Haas B.J."/>
            <person name="Wortman J.R."/>
            <person name="Fraser-Liggett C.M."/>
            <person name="Ravel J."/>
            <person name="Rabinowicz P.D."/>
        </authorList>
    </citation>
    <scope>NUCLEOTIDE SEQUENCE [LARGE SCALE GENOMIC DNA]</scope>
    <source>
        <strain evidence="2">cv. Hale</strain>
    </source>
</reference>
<dbReference type="Proteomes" id="UP000008311">
    <property type="component" value="Unassembled WGS sequence"/>
</dbReference>
<evidence type="ECO:0000313" key="1">
    <source>
        <dbReference type="EMBL" id="EEF40744.1"/>
    </source>
</evidence>
<sequence length="101" mass="11482">MTQGLKETKDDVGIMEVLHYIANRNRILYLHVDGGVLKEADTHEFAGTNEVVHEQDVVDASSGPEEIEEQGDYGMDIDVALDSEWNWTHTNEYIKVTEVEF</sequence>
<evidence type="ECO:0000313" key="2">
    <source>
        <dbReference type="Proteomes" id="UP000008311"/>
    </source>
</evidence>
<proteinExistence type="predicted"/>
<dbReference type="AlphaFoldDB" id="B9S6L8"/>
<organism evidence="1 2">
    <name type="scientific">Ricinus communis</name>
    <name type="common">Castor bean</name>
    <dbReference type="NCBI Taxonomy" id="3988"/>
    <lineage>
        <taxon>Eukaryota</taxon>
        <taxon>Viridiplantae</taxon>
        <taxon>Streptophyta</taxon>
        <taxon>Embryophyta</taxon>
        <taxon>Tracheophyta</taxon>
        <taxon>Spermatophyta</taxon>
        <taxon>Magnoliopsida</taxon>
        <taxon>eudicotyledons</taxon>
        <taxon>Gunneridae</taxon>
        <taxon>Pentapetalae</taxon>
        <taxon>rosids</taxon>
        <taxon>fabids</taxon>
        <taxon>Malpighiales</taxon>
        <taxon>Euphorbiaceae</taxon>
        <taxon>Acalyphoideae</taxon>
        <taxon>Acalypheae</taxon>
        <taxon>Ricinus</taxon>
    </lineage>
</organism>
<dbReference type="EMBL" id="EQ973881">
    <property type="protein sequence ID" value="EEF40744.1"/>
    <property type="molecule type" value="Genomic_DNA"/>
</dbReference>
<gene>
    <name evidence="1" type="ORF">RCOM_1110620</name>
</gene>
<name>B9S6L8_RICCO</name>
<keyword evidence="2" id="KW-1185">Reference proteome</keyword>